<name>A0A2W1LRH8_9BACL</name>
<keyword evidence="1" id="KW-0413">Isomerase</keyword>
<evidence type="ECO:0000313" key="2">
    <source>
        <dbReference type="Proteomes" id="UP000249522"/>
    </source>
</evidence>
<dbReference type="Gene3D" id="3.20.20.150">
    <property type="entry name" value="Divalent-metal-dependent TIM barrel enzymes"/>
    <property type="match status" value="1"/>
</dbReference>
<protein>
    <submittedName>
        <fullName evidence="1">Sugar phosphate isomerase/epimerase</fullName>
    </submittedName>
</protein>
<reference evidence="1 2" key="1">
    <citation type="submission" date="2018-06" db="EMBL/GenBank/DDBJ databases">
        <title>Paenibacillus imtechensis sp. nov.</title>
        <authorList>
            <person name="Pinnaka A.K."/>
            <person name="Singh H."/>
            <person name="Kaur M."/>
        </authorList>
    </citation>
    <scope>NUCLEOTIDE SEQUENCE [LARGE SCALE GENOMIC DNA]</scope>
    <source>
        <strain evidence="1 2">SMB1</strain>
    </source>
</reference>
<dbReference type="AlphaFoldDB" id="A0A2W1LRH8"/>
<accession>A0A2W1LRH8</accession>
<dbReference type="GO" id="GO:0016853">
    <property type="term" value="F:isomerase activity"/>
    <property type="evidence" value="ECO:0007669"/>
    <property type="project" value="UniProtKB-KW"/>
</dbReference>
<keyword evidence="2" id="KW-1185">Reference proteome</keyword>
<proteinExistence type="predicted"/>
<dbReference type="InterPro" id="IPR036237">
    <property type="entry name" value="Xyl_isomerase-like_sf"/>
</dbReference>
<evidence type="ECO:0000313" key="1">
    <source>
        <dbReference type="EMBL" id="PZD94431.1"/>
    </source>
</evidence>
<dbReference type="Proteomes" id="UP000249522">
    <property type="component" value="Unassembled WGS sequence"/>
</dbReference>
<dbReference type="EMBL" id="QKRB01000053">
    <property type="protein sequence ID" value="PZD94431.1"/>
    <property type="molecule type" value="Genomic_DNA"/>
</dbReference>
<dbReference type="RefSeq" id="WP_111148205.1">
    <property type="nucleotide sequence ID" value="NZ_QKRB01000053.1"/>
</dbReference>
<sequence>MNLIRLKANLEMKSIEDRLQYNPSIIEFFLSADDLKNPALIRERIRLVKQKGCRVYLHHPPKYAGRFLDIMSTDPVMERFYLDSSNQLAEICQSEEVRCVIHGNYSGTESCGRVDRELTVRMRDKIAAIESFAHGYFLWEDSIEGLFSYANPHLIDEVIVPLRLPVNVDVSHTFIAFKGDNDKLEDVLKRTKPYAQYYHLVDSMGQSHDALPLGQGRINWQMVKPYVADSDFIFEIGLSGDHTDCTPMVESAQYFEQV</sequence>
<comment type="caution">
    <text evidence="1">The sequence shown here is derived from an EMBL/GenBank/DDBJ whole genome shotgun (WGS) entry which is preliminary data.</text>
</comment>
<gene>
    <name evidence="1" type="ORF">DNH61_18705</name>
</gene>
<dbReference type="OrthoDB" id="2799545at2"/>
<dbReference type="SUPFAM" id="SSF51658">
    <property type="entry name" value="Xylose isomerase-like"/>
    <property type="match status" value="1"/>
</dbReference>
<organism evidence="1 2">
    <name type="scientific">Paenibacillus sambharensis</name>
    <dbReference type="NCBI Taxonomy" id="1803190"/>
    <lineage>
        <taxon>Bacteria</taxon>
        <taxon>Bacillati</taxon>
        <taxon>Bacillota</taxon>
        <taxon>Bacilli</taxon>
        <taxon>Bacillales</taxon>
        <taxon>Paenibacillaceae</taxon>
        <taxon>Paenibacillus</taxon>
    </lineage>
</organism>